<sequence length="242" mass="24864">MRITRLTAVSAALIGALAVGIGTAHAAPPEDLGVVHYTTTTTDTNTLIQIDAGSLVVEDGALKVKAPDGKVLAGTELRFRVDEFVFPIEAEIKERTATLTPQFTLDKAQYQPVALPYEDQATWKNDYDREKDAWSRMTSTIGLGASIGAIAGGIGGAAVGCVIGGVTGASLTGALATMFSGLPADVQGCIAGVAAGGFLGVLAGQLLIAAPVAIFAAAQYFTTINQPSVQSGQQQKSEQQAK</sequence>
<accession>U5EHR9</accession>
<dbReference type="Pfam" id="PF26059">
    <property type="entry name" value="DUF8020"/>
    <property type="match status" value="1"/>
</dbReference>
<dbReference type="RefSeq" id="WP_019047317.1">
    <property type="nucleotide sequence ID" value="NZ_BAFO02000032.1"/>
</dbReference>
<keyword evidence="1" id="KW-0732">Signal</keyword>
<feature type="domain" description="DUF8020" evidence="2">
    <location>
        <begin position="35"/>
        <end position="103"/>
    </location>
</feature>
<dbReference type="Proteomes" id="UP000017048">
    <property type="component" value="Unassembled WGS sequence"/>
</dbReference>
<dbReference type="InterPro" id="IPR058333">
    <property type="entry name" value="DUF8020"/>
</dbReference>
<evidence type="ECO:0000313" key="3">
    <source>
        <dbReference type="EMBL" id="GAD85908.1"/>
    </source>
</evidence>
<feature type="chain" id="PRO_5004659437" description="DUF8020 domain-containing protein" evidence="1">
    <location>
        <begin position="27"/>
        <end position="242"/>
    </location>
</feature>
<evidence type="ECO:0000259" key="2">
    <source>
        <dbReference type="Pfam" id="PF26059"/>
    </source>
</evidence>
<proteinExistence type="predicted"/>
<dbReference type="eggNOG" id="ENOG5030WQ0">
    <property type="taxonomic scope" value="Bacteria"/>
</dbReference>
<protein>
    <recommendedName>
        <fullName evidence="2">DUF8020 domain-containing protein</fullName>
    </recommendedName>
</protein>
<dbReference type="OrthoDB" id="9961210at2"/>
<dbReference type="STRING" id="1824.SAMN05444423_102709"/>
<organism evidence="3 4">
    <name type="scientific">Nocardia asteroides NBRC 15531</name>
    <dbReference type="NCBI Taxonomy" id="1110697"/>
    <lineage>
        <taxon>Bacteria</taxon>
        <taxon>Bacillati</taxon>
        <taxon>Actinomycetota</taxon>
        <taxon>Actinomycetes</taxon>
        <taxon>Mycobacteriales</taxon>
        <taxon>Nocardiaceae</taxon>
        <taxon>Nocardia</taxon>
    </lineage>
</organism>
<evidence type="ECO:0000313" key="4">
    <source>
        <dbReference type="Proteomes" id="UP000017048"/>
    </source>
</evidence>
<comment type="caution">
    <text evidence="3">The sequence shown here is derived from an EMBL/GenBank/DDBJ whole genome shotgun (WGS) entry which is preliminary data.</text>
</comment>
<keyword evidence="4" id="KW-1185">Reference proteome</keyword>
<dbReference type="EMBL" id="BAFO02000032">
    <property type="protein sequence ID" value="GAD85908.1"/>
    <property type="molecule type" value="Genomic_DNA"/>
</dbReference>
<feature type="signal peptide" evidence="1">
    <location>
        <begin position="1"/>
        <end position="26"/>
    </location>
</feature>
<dbReference type="GeneID" id="91517737"/>
<name>U5EHR9_NOCAS</name>
<evidence type="ECO:0000256" key="1">
    <source>
        <dbReference type="SAM" id="SignalP"/>
    </source>
</evidence>
<reference evidence="3 4" key="1">
    <citation type="journal article" date="2014" name="BMC Genomics">
        <title>Genome based analysis of type-I polyketide synthase and nonribosomal peptide synthetase gene clusters in seven strains of five representative Nocardia species.</title>
        <authorList>
            <person name="Komaki H."/>
            <person name="Ichikawa N."/>
            <person name="Hosoyama A."/>
            <person name="Takahashi-Nakaguchi A."/>
            <person name="Matsuzawa T."/>
            <person name="Suzuki K."/>
            <person name="Fujita N."/>
            <person name="Gonoi T."/>
        </authorList>
    </citation>
    <scope>NUCLEOTIDE SEQUENCE [LARGE SCALE GENOMIC DNA]</scope>
    <source>
        <strain evidence="3 4">NBRC 15531</strain>
    </source>
</reference>
<dbReference type="AlphaFoldDB" id="U5EHR9"/>
<gene>
    <name evidence="3" type="ORF">NCAST_32_03930</name>
</gene>